<keyword evidence="1" id="KW-0732">Signal</keyword>
<organism evidence="2 3">
    <name type="scientific">Pontibacter burrus</name>
    <dbReference type="NCBI Taxonomy" id="2704466"/>
    <lineage>
        <taxon>Bacteria</taxon>
        <taxon>Pseudomonadati</taxon>
        <taxon>Bacteroidota</taxon>
        <taxon>Cytophagia</taxon>
        <taxon>Cytophagales</taxon>
        <taxon>Hymenobacteraceae</taxon>
        <taxon>Pontibacter</taxon>
    </lineage>
</organism>
<evidence type="ECO:0000313" key="2">
    <source>
        <dbReference type="EMBL" id="NEM98469.1"/>
    </source>
</evidence>
<feature type="chain" id="PRO_5025635712" description="DUF2946 domain-containing protein" evidence="1">
    <location>
        <begin position="19"/>
        <end position="107"/>
    </location>
</feature>
<dbReference type="EMBL" id="JAAGWD010000005">
    <property type="protein sequence ID" value="NEM98469.1"/>
    <property type="molecule type" value="Genomic_DNA"/>
</dbReference>
<proteinExistence type="predicted"/>
<sequence>MKILALLMSVFIFGMAWQPCTDKVVDRHEHAHILVDPANTTGESPFHEDTCPIFCACTCCATLTVTQESSQLVFRFFVELNSERVQLLVPQEKRIAFVWWHPPRSIV</sequence>
<dbReference type="Proteomes" id="UP000474777">
    <property type="component" value="Unassembled WGS sequence"/>
</dbReference>
<comment type="caution">
    <text evidence="2">The sequence shown here is derived from an EMBL/GenBank/DDBJ whole genome shotgun (WGS) entry which is preliminary data.</text>
</comment>
<accession>A0A6B3LNV3</accession>
<gene>
    <name evidence="2" type="ORF">GXP69_12260</name>
</gene>
<name>A0A6B3LNV3_9BACT</name>
<evidence type="ECO:0000256" key="1">
    <source>
        <dbReference type="SAM" id="SignalP"/>
    </source>
</evidence>
<protein>
    <recommendedName>
        <fullName evidence="4">DUF2946 domain-containing protein</fullName>
    </recommendedName>
</protein>
<feature type="signal peptide" evidence="1">
    <location>
        <begin position="1"/>
        <end position="18"/>
    </location>
</feature>
<evidence type="ECO:0008006" key="4">
    <source>
        <dbReference type="Google" id="ProtNLM"/>
    </source>
</evidence>
<evidence type="ECO:0000313" key="3">
    <source>
        <dbReference type="Proteomes" id="UP000474777"/>
    </source>
</evidence>
<reference evidence="2 3" key="1">
    <citation type="submission" date="2020-02" db="EMBL/GenBank/DDBJ databases">
        <authorList>
            <person name="Kim M.K."/>
        </authorList>
    </citation>
    <scope>NUCLEOTIDE SEQUENCE [LARGE SCALE GENOMIC DNA]</scope>
    <source>
        <strain evidence="2 3">BT327</strain>
    </source>
</reference>
<dbReference type="AlphaFoldDB" id="A0A6B3LNV3"/>
<keyword evidence="3" id="KW-1185">Reference proteome</keyword>